<dbReference type="RefSeq" id="WP_231853024.1">
    <property type="nucleotide sequence ID" value="NZ_FO704551.1"/>
</dbReference>
<accession>A0A068R637</accession>
<dbReference type="HOGENOM" id="CLU_153766_0_0_6"/>
<proteinExistence type="predicted"/>
<gene>
    <name evidence="1" type="ORF">XPG1_3021</name>
</gene>
<keyword evidence="2" id="KW-1185">Reference proteome</keyword>
<evidence type="ECO:0000313" key="1">
    <source>
        <dbReference type="EMBL" id="CDG22668.1"/>
    </source>
</evidence>
<dbReference type="STRING" id="1354304.XPG1_3021"/>
<dbReference type="EMBL" id="FO704551">
    <property type="protein sequence ID" value="CDG22668.1"/>
    <property type="molecule type" value="Genomic_DNA"/>
</dbReference>
<organism evidence="1 2">
    <name type="scientific">Xenorhabdus poinarii G6</name>
    <dbReference type="NCBI Taxonomy" id="1354304"/>
    <lineage>
        <taxon>Bacteria</taxon>
        <taxon>Pseudomonadati</taxon>
        <taxon>Pseudomonadota</taxon>
        <taxon>Gammaproteobacteria</taxon>
        <taxon>Enterobacterales</taxon>
        <taxon>Morganellaceae</taxon>
        <taxon>Xenorhabdus</taxon>
    </lineage>
</organism>
<evidence type="ECO:0008006" key="3">
    <source>
        <dbReference type="Google" id="ProtNLM"/>
    </source>
</evidence>
<dbReference type="KEGG" id="xpo:XPG1_3021"/>
<reference evidence="1 2" key="1">
    <citation type="submission" date="2013-07" db="EMBL/GenBank/DDBJ databases">
        <authorList>
            <person name="Genoscope - CEA"/>
        </authorList>
    </citation>
    <scope>NUCLEOTIDE SEQUENCE [LARGE SCALE GENOMIC DNA]</scope>
    <source>
        <strain evidence="1 2">G6</strain>
    </source>
</reference>
<dbReference type="Proteomes" id="UP000032735">
    <property type="component" value="Chromosome"/>
</dbReference>
<name>A0A068R637_9GAMM</name>
<sequence>MTIDVGKNATVEIGQKLIEKVGQIKQSIAGEQQQIIAPVVWIGSQQINVAQLMIDTLDVVKELAELTAAHTHHNTSPPENASAIRNTAYKSDGLKRKYSPVIG</sequence>
<dbReference type="AlphaFoldDB" id="A0A068R637"/>
<evidence type="ECO:0000313" key="2">
    <source>
        <dbReference type="Proteomes" id="UP000032735"/>
    </source>
</evidence>
<protein>
    <recommendedName>
        <fullName evidence="3">Phage protein</fullName>
    </recommendedName>
</protein>